<dbReference type="InterPro" id="IPR035372">
    <property type="entry name" value="MCD_N"/>
</dbReference>
<dbReference type="Gene3D" id="1.20.140.90">
    <property type="entry name" value="Malonyl-CoA decarboxylase, oligemerization domain"/>
    <property type="match status" value="1"/>
</dbReference>
<dbReference type="OrthoDB" id="426718at2759"/>
<dbReference type="InterPro" id="IPR042303">
    <property type="entry name" value="Malonyl_CoA_deC_C_sf"/>
</dbReference>
<dbReference type="GO" id="GO:0050080">
    <property type="term" value="F:malonyl-CoA decarboxylase activity"/>
    <property type="evidence" value="ECO:0007669"/>
    <property type="project" value="InterPro"/>
</dbReference>
<dbReference type="AlphaFoldDB" id="A0A0N8CLV8"/>
<dbReference type="EMBL" id="GDIP01230421">
    <property type="protein sequence ID" value="JAI92980.1"/>
    <property type="molecule type" value="Transcribed_RNA"/>
</dbReference>
<reference evidence="3" key="2">
    <citation type="submission" date="2015-10" db="EMBL/GenBank/DDBJ databases">
        <authorList>
            <person name="Gilbert D.G."/>
        </authorList>
    </citation>
    <scope>NUCLEOTIDE SEQUENCE</scope>
</reference>
<feature type="domain" description="Malonyl-CoA decarboxylase N-terminal" evidence="2">
    <location>
        <begin position="177"/>
        <end position="258"/>
    </location>
</feature>
<name>A0A0N8CLV8_9CRUS</name>
<sequence length="581" mass="65393">MSLKIQGVIAAKTLQRNIWFQGRPKKAALNQEGTAMSRIALIYPKLAIFRSRTQLTSSARNARSCDLMKNPLNSHLNVVLMSLNNIQVTTVAAFSTHSPSNPGIQTTSIIIQKDLFELASKALMELQESKNSSSLIVEKKAHVFCDLYRTLQHSEKSLILNQFALIWSGKQNATLNSVKKYLTAQEKGDEALIKAEDNLRNTLAVEQNWILSILARQEGGIKFLIDIRADILEQVEIADATNVVVLRSLSNAIRDLIAPCFGIDMLQLDRVTWSSPGSLLQHVSEGEAVHPMRSWSDLKKRLGPYRRCFILLHPALPKRPLAILHVALTNEISDNIHSIITRNMNHSVDSETDTSTLADDEDVNRVNTAIFYSISSTQKGLAGIDLGQSLIKRALRALQAEIPSLQQHSTLSPIPGFRSWLLQQLRETERGRKTVLADFDWGSAQQLINSTKENPLGLLRNLLVDSSWMREEAKAKLLKQPLMRLCAHYLFVEKRRGFALDSVANFHLRNGAMMWRLNWASDLSPRGLKNSFGLMMNYRYYLESCEKNSQLYAEKQQIESSEQIRLLSGVSSQSTNQISHL</sequence>
<dbReference type="Pfam" id="PF05292">
    <property type="entry name" value="MCD"/>
    <property type="match status" value="1"/>
</dbReference>
<proteinExistence type="predicted"/>
<protein>
    <submittedName>
        <fullName evidence="3">Malonyl-CoA decarboxylase, mitochondrial</fullName>
    </submittedName>
</protein>
<dbReference type="GO" id="GO:2001294">
    <property type="term" value="P:malonyl-CoA catabolic process"/>
    <property type="evidence" value="ECO:0007669"/>
    <property type="project" value="TreeGrafter"/>
</dbReference>
<evidence type="ECO:0000259" key="2">
    <source>
        <dbReference type="Pfam" id="PF17408"/>
    </source>
</evidence>
<dbReference type="GO" id="GO:0006085">
    <property type="term" value="P:acetyl-CoA biosynthetic process"/>
    <property type="evidence" value="ECO:0007669"/>
    <property type="project" value="TreeGrafter"/>
</dbReference>
<reference evidence="3" key="1">
    <citation type="submission" date="2015-10" db="EMBL/GenBank/DDBJ databases">
        <title>Daphnia magna gene sets from two clonal populations assembled and annotated with EvidentialGene.</title>
        <authorList>
            <person name="Gilbert D."/>
            <person name="Podicheti R."/>
            <person name="Orsini L."/>
            <person name="Colbourne J."/>
            <person name="Pfrender M."/>
        </authorList>
    </citation>
    <scope>NUCLEOTIDE SEQUENCE</scope>
</reference>
<dbReference type="Gene3D" id="3.40.630.150">
    <property type="entry name" value="Malonyl-CoA decarboxylase, catalytic domain"/>
    <property type="match status" value="1"/>
</dbReference>
<dbReference type="Pfam" id="PF17408">
    <property type="entry name" value="MCD_N"/>
    <property type="match status" value="1"/>
</dbReference>
<dbReference type="PANTHER" id="PTHR28641">
    <property type="match status" value="1"/>
</dbReference>
<dbReference type="GO" id="GO:0006633">
    <property type="term" value="P:fatty acid biosynthetic process"/>
    <property type="evidence" value="ECO:0007669"/>
    <property type="project" value="InterPro"/>
</dbReference>
<dbReference type="InterPro" id="IPR038917">
    <property type="entry name" value="Malonyl_CoA_deC"/>
</dbReference>
<dbReference type="InterPro" id="IPR038351">
    <property type="entry name" value="MCD_N_sf"/>
</dbReference>
<dbReference type="GO" id="GO:0005759">
    <property type="term" value="C:mitochondrial matrix"/>
    <property type="evidence" value="ECO:0007669"/>
    <property type="project" value="TreeGrafter"/>
</dbReference>
<dbReference type="GO" id="GO:0005782">
    <property type="term" value="C:peroxisomal matrix"/>
    <property type="evidence" value="ECO:0007669"/>
    <property type="project" value="TreeGrafter"/>
</dbReference>
<feature type="domain" description="Malonyl-CoA decarboxylase C-terminal" evidence="1">
    <location>
        <begin position="265"/>
        <end position="540"/>
    </location>
</feature>
<dbReference type="PANTHER" id="PTHR28641:SF1">
    <property type="entry name" value="MALONYL-COA DECARBOXYLASE, MITOCHONDRIAL"/>
    <property type="match status" value="1"/>
</dbReference>
<accession>A0A0N8CLV8</accession>
<organism evidence="3">
    <name type="scientific">Daphnia magna</name>
    <dbReference type="NCBI Taxonomy" id="35525"/>
    <lineage>
        <taxon>Eukaryota</taxon>
        <taxon>Metazoa</taxon>
        <taxon>Ecdysozoa</taxon>
        <taxon>Arthropoda</taxon>
        <taxon>Crustacea</taxon>
        <taxon>Branchiopoda</taxon>
        <taxon>Diplostraca</taxon>
        <taxon>Cladocera</taxon>
        <taxon>Anomopoda</taxon>
        <taxon>Daphniidae</taxon>
        <taxon>Daphnia</taxon>
    </lineage>
</organism>
<dbReference type="FunFam" id="3.40.630.150:FF:000001">
    <property type="entry name" value="Malonyl-CoA decarboxylase, mitochondrial"/>
    <property type="match status" value="1"/>
</dbReference>
<evidence type="ECO:0000259" key="1">
    <source>
        <dbReference type="Pfam" id="PF05292"/>
    </source>
</evidence>
<evidence type="ECO:0000313" key="3">
    <source>
        <dbReference type="EMBL" id="JAI92980.1"/>
    </source>
</evidence>
<dbReference type="InterPro" id="IPR007956">
    <property type="entry name" value="Malonyl_CoA_deC_C"/>
</dbReference>